<evidence type="ECO:0000256" key="2">
    <source>
        <dbReference type="ARBA" id="ARBA00023015"/>
    </source>
</evidence>
<accession>A0ABQ5V2L1</accession>
<dbReference type="InterPro" id="IPR000847">
    <property type="entry name" value="LysR_HTH_N"/>
</dbReference>
<dbReference type="PANTHER" id="PTHR30346:SF26">
    <property type="entry name" value="HYDROGEN PEROXIDE-INDUCIBLE GENES ACTIVATOR"/>
    <property type="match status" value="1"/>
</dbReference>
<reference evidence="7" key="2">
    <citation type="submission" date="2023-01" db="EMBL/GenBank/DDBJ databases">
        <title>Draft genome sequence of Algimonas porphyrae strain NBRC 108216.</title>
        <authorList>
            <person name="Sun Q."/>
            <person name="Mori K."/>
        </authorList>
    </citation>
    <scope>NUCLEOTIDE SEQUENCE</scope>
    <source>
        <strain evidence="7">NBRC 108216</strain>
    </source>
</reference>
<dbReference type="Proteomes" id="UP001161390">
    <property type="component" value="Unassembled WGS sequence"/>
</dbReference>
<dbReference type="Pfam" id="PF00126">
    <property type="entry name" value="HTH_1"/>
    <property type="match status" value="1"/>
</dbReference>
<dbReference type="InterPro" id="IPR036388">
    <property type="entry name" value="WH-like_DNA-bd_sf"/>
</dbReference>
<dbReference type="PRINTS" id="PR00039">
    <property type="entry name" value="HTHLYSR"/>
</dbReference>
<comment type="caution">
    <text evidence="7">The sequence shown here is derived from an EMBL/GenBank/DDBJ whole genome shotgun (WGS) entry which is preliminary data.</text>
</comment>
<keyword evidence="8" id="KW-1185">Reference proteome</keyword>
<dbReference type="CDD" id="cd08411">
    <property type="entry name" value="PBP2_OxyR"/>
    <property type="match status" value="1"/>
</dbReference>
<dbReference type="PANTHER" id="PTHR30346">
    <property type="entry name" value="TRANSCRIPTIONAL DUAL REGULATOR HCAR-RELATED"/>
    <property type="match status" value="1"/>
</dbReference>
<dbReference type="Gene3D" id="1.10.10.10">
    <property type="entry name" value="Winged helix-like DNA-binding domain superfamily/Winged helix DNA-binding domain"/>
    <property type="match status" value="1"/>
</dbReference>
<keyword evidence="5" id="KW-0804">Transcription</keyword>
<protein>
    <submittedName>
        <fullName evidence="7">Hyaluronan synthase</fullName>
    </submittedName>
</protein>
<dbReference type="SUPFAM" id="SSF46785">
    <property type="entry name" value="Winged helix' DNA-binding domain"/>
    <property type="match status" value="1"/>
</dbReference>
<dbReference type="Pfam" id="PF03466">
    <property type="entry name" value="LysR_substrate"/>
    <property type="match status" value="1"/>
</dbReference>
<evidence type="ECO:0000313" key="7">
    <source>
        <dbReference type="EMBL" id="GLQ20939.1"/>
    </source>
</evidence>
<evidence type="ECO:0000256" key="4">
    <source>
        <dbReference type="ARBA" id="ARBA00023159"/>
    </source>
</evidence>
<evidence type="ECO:0000256" key="1">
    <source>
        <dbReference type="ARBA" id="ARBA00009437"/>
    </source>
</evidence>
<evidence type="ECO:0000256" key="3">
    <source>
        <dbReference type="ARBA" id="ARBA00023125"/>
    </source>
</evidence>
<comment type="similarity">
    <text evidence="1">Belongs to the LysR transcriptional regulatory family.</text>
</comment>
<gene>
    <name evidence="7" type="primary">oxyR_2</name>
    <name evidence="7" type="ORF">GCM10007854_18940</name>
</gene>
<sequence>MKPTLRQLQYLVAIDEAGTFSGAAKLAHVSQPSLSTQLRDMEDVLGTTLVERGRGGAPLTPIGLELAGRARIILRDMDAFRTLAREAGQTLAGRIRLGTLPSIGPYLLPIAVRRLHRLYPDLRIVVREERTLDLQTHLEDGRLDVVISTPEDHAAMRHMKLFREKLYIGVAPDDPLAQDKGPVSLHDLSGRDLLTLGYGHKLSVVVGRIAEIAGAQISSEYEGTSLDAVRQMAAMGGSVAILPSLYTRSEARDDPGLVIRRIDAGEALRDISLIWRPTSPLSAKFQTIGHILSSAAEDLLLTDSGLPDDPAVIA</sequence>
<keyword evidence="3" id="KW-0238">DNA-binding</keyword>
<dbReference type="InterPro" id="IPR036390">
    <property type="entry name" value="WH_DNA-bd_sf"/>
</dbReference>
<keyword evidence="2" id="KW-0805">Transcription regulation</keyword>
<evidence type="ECO:0000313" key="8">
    <source>
        <dbReference type="Proteomes" id="UP001161390"/>
    </source>
</evidence>
<dbReference type="SUPFAM" id="SSF53850">
    <property type="entry name" value="Periplasmic binding protein-like II"/>
    <property type="match status" value="1"/>
</dbReference>
<dbReference type="InterPro" id="IPR005119">
    <property type="entry name" value="LysR_subst-bd"/>
</dbReference>
<dbReference type="PROSITE" id="PS50931">
    <property type="entry name" value="HTH_LYSR"/>
    <property type="match status" value="1"/>
</dbReference>
<dbReference type="EMBL" id="BSNJ01000004">
    <property type="protein sequence ID" value="GLQ20939.1"/>
    <property type="molecule type" value="Genomic_DNA"/>
</dbReference>
<evidence type="ECO:0000256" key="5">
    <source>
        <dbReference type="ARBA" id="ARBA00023163"/>
    </source>
</evidence>
<proteinExistence type="inferred from homology"/>
<organism evidence="7 8">
    <name type="scientific">Algimonas porphyrae</name>
    <dbReference type="NCBI Taxonomy" id="1128113"/>
    <lineage>
        <taxon>Bacteria</taxon>
        <taxon>Pseudomonadati</taxon>
        <taxon>Pseudomonadota</taxon>
        <taxon>Alphaproteobacteria</taxon>
        <taxon>Maricaulales</taxon>
        <taxon>Robiginitomaculaceae</taxon>
        <taxon>Algimonas</taxon>
    </lineage>
</organism>
<evidence type="ECO:0000259" key="6">
    <source>
        <dbReference type="PROSITE" id="PS50931"/>
    </source>
</evidence>
<feature type="domain" description="HTH lysR-type" evidence="6">
    <location>
        <begin position="3"/>
        <end position="60"/>
    </location>
</feature>
<keyword evidence="4" id="KW-0010">Activator</keyword>
<dbReference type="RefSeq" id="WP_284371995.1">
    <property type="nucleotide sequence ID" value="NZ_BSNJ01000004.1"/>
</dbReference>
<dbReference type="Gene3D" id="3.40.190.10">
    <property type="entry name" value="Periplasmic binding protein-like II"/>
    <property type="match status" value="2"/>
</dbReference>
<name>A0ABQ5V2L1_9PROT</name>
<reference evidence="7" key="1">
    <citation type="journal article" date="2014" name="Int. J. Syst. Evol. Microbiol.">
        <title>Complete genome of a new Firmicutes species belonging to the dominant human colonic microbiota ('Ruminococcus bicirculans') reveals two chromosomes and a selective capacity to utilize plant glucans.</title>
        <authorList>
            <consortium name="NISC Comparative Sequencing Program"/>
            <person name="Wegmann U."/>
            <person name="Louis P."/>
            <person name="Goesmann A."/>
            <person name="Henrissat B."/>
            <person name="Duncan S.H."/>
            <person name="Flint H.J."/>
        </authorList>
    </citation>
    <scope>NUCLEOTIDE SEQUENCE</scope>
    <source>
        <strain evidence="7">NBRC 108216</strain>
    </source>
</reference>